<dbReference type="GO" id="GO:0060090">
    <property type="term" value="F:molecular adaptor activity"/>
    <property type="evidence" value="ECO:0007669"/>
    <property type="project" value="TreeGrafter"/>
</dbReference>
<evidence type="ECO:0000256" key="5">
    <source>
        <dbReference type="ARBA" id="ARBA00022741"/>
    </source>
</evidence>
<dbReference type="Pfam" id="PF12763">
    <property type="entry name" value="EH"/>
    <property type="match status" value="1"/>
</dbReference>
<dbReference type="AlphaFoldDB" id="A0A6B2L264"/>
<feature type="domain" description="EH" evidence="10">
    <location>
        <begin position="434"/>
        <end position="498"/>
    </location>
</feature>
<dbReference type="Gene3D" id="3.40.50.300">
    <property type="entry name" value="P-loop containing nucleotide triphosphate hydrolases"/>
    <property type="match status" value="1"/>
</dbReference>
<dbReference type="InterPro" id="IPR000261">
    <property type="entry name" value="EH_dom"/>
</dbReference>
<evidence type="ECO:0000256" key="7">
    <source>
        <dbReference type="ARBA" id="ARBA00022837"/>
    </source>
</evidence>
<dbReference type="Gene3D" id="1.10.238.10">
    <property type="entry name" value="EF-hand"/>
    <property type="match status" value="1"/>
</dbReference>
<dbReference type="SMART" id="SM00027">
    <property type="entry name" value="EH"/>
    <property type="match status" value="1"/>
</dbReference>
<dbReference type="SUPFAM" id="SSF52540">
    <property type="entry name" value="P-loop containing nucleoside triphosphate hydrolases"/>
    <property type="match status" value="1"/>
</dbReference>
<organism evidence="12">
    <name type="scientific">Arcella intermedia</name>
    <dbReference type="NCBI Taxonomy" id="1963864"/>
    <lineage>
        <taxon>Eukaryota</taxon>
        <taxon>Amoebozoa</taxon>
        <taxon>Tubulinea</taxon>
        <taxon>Elardia</taxon>
        <taxon>Arcellinida</taxon>
        <taxon>Sphaerothecina</taxon>
        <taxon>Arcellidae</taxon>
        <taxon>Arcella</taxon>
    </lineage>
</organism>
<name>A0A6B2L264_9EUKA</name>
<keyword evidence="5" id="KW-0547">Nucleotide-binding</keyword>
<dbReference type="FunFam" id="3.40.50.300:FF:000147">
    <property type="entry name" value="EH domain-containing protein 1"/>
    <property type="match status" value="1"/>
</dbReference>
<dbReference type="GO" id="GO:0005886">
    <property type="term" value="C:plasma membrane"/>
    <property type="evidence" value="ECO:0007669"/>
    <property type="project" value="UniProtKB-SubCell"/>
</dbReference>
<evidence type="ECO:0000259" key="11">
    <source>
        <dbReference type="PROSITE" id="PS51718"/>
    </source>
</evidence>
<evidence type="ECO:0000256" key="6">
    <source>
        <dbReference type="ARBA" id="ARBA00022753"/>
    </source>
</evidence>
<comment type="subcellular location">
    <subcellularLocation>
        <location evidence="1">Cell membrane</location>
        <topology evidence="1">Peripheral membrane protein</topology>
        <orientation evidence="1">Cytoplasmic side</orientation>
    </subcellularLocation>
    <subcellularLocation>
        <location evidence="2">Endosome membrane</location>
        <topology evidence="2">Peripheral membrane protein</topology>
    </subcellularLocation>
</comment>
<dbReference type="Gene3D" id="1.10.268.20">
    <property type="match status" value="1"/>
</dbReference>
<dbReference type="InterPro" id="IPR030381">
    <property type="entry name" value="G_DYNAMIN_dom"/>
</dbReference>
<dbReference type="CDD" id="cd00052">
    <property type="entry name" value="EH"/>
    <property type="match status" value="1"/>
</dbReference>
<keyword evidence="4" id="KW-0479">Metal-binding</keyword>
<dbReference type="EMBL" id="GIBP01001989">
    <property type="protein sequence ID" value="NDV30958.1"/>
    <property type="molecule type" value="Transcribed_RNA"/>
</dbReference>
<evidence type="ECO:0000256" key="4">
    <source>
        <dbReference type="ARBA" id="ARBA00022723"/>
    </source>
</evidence>
<protein>
    <recommendedName>
        <fullName evidence="13">EH domain-containing protein</fullName>
    </recommendedName>
</protein>
<dbReference type="GO" id="GO:0016197">
    <property type="term" value="P:endosomal transport"/>
    <property type="evidence" value="ECO:0007669"/>
    <property type="project" value="TreeGrafter"/>
</dbReference>
<dbReference type="Pfam" id="PF16880">
    <property type="entry name" value="EHD_N"/>
    <property type="match status" value="1"/>
</dbReference>
<evidence type="ECO:0000259" key="10">
    <source>
        <dbReference type="PROSITE" id="PS50031"/>
    </source>
</evidence>
<dbReference type="InterPro" id="IPR027417">
    <property type="entry name" value="P-loop_NTPase"/>
</dbReference>
<keyword evidence="7" id="KW-0106">Calcium</keyword>
<dbReference type="InterPro" id="IPR045063">
    <property type="entry name" value="Dynamin_N"/>
</dbReference>
<accession>A0A6B2L264</accession>
<evidence type="ECO:0000256" key="3">
    <source>
        <dbReference type="ARBA" id="ARBA00022475"/>
    </source>
</evidence>
<dbReference type="Pfam" id="PF00350">
    <property type="entry name" value="Dynamin_N"/>
    <property type="match status" value="1"/>
</dbReference>
<evidence type="ECO:0000256" key="1">
    <source>
        <dbReference type="ARBA" id="ARBA00004413"/>
    </source>
</evidence>
<dbReference type="PANTHER" id="PTHR11216">
    <property type="entry name" value="EH DOMAIN"/>
    <property type="match status" value="1"/>
</dbReference>
<evidence type="ECO:0000313" key="12">
    <source>
        <dbReference type="EMBL" id="NDV30958.1"/>
    </source>
</evidence>
<dbReference type="InterPro" id="IPR011992">
    <property type="entry name" value="EF-hand-dom_pair"/>
</dbReference>
<dbReference type="SUPFAM" id="SSF47473">
    <property type="entry name" value="EF-hand"/>
    <property type="match status" value="1"/>
</dbReference>
<dbReference type="GO" id="GO:0046872">
    <property type="term" value="F:metal ion binding"/>
    <property type="evidence" value="ECO:0007669"/>
    <property type="project" value="UniProtKB-KW"/>
</dbReference>
<keyword evidence="8" id="KW-0472">Membrane</keyword>
<dbReference type="Pfam" id="PF18150">
    <property type="entry name" value="DUF5600"/>
    <property type="match status" value="1"/>
</dbReference>
<evidence type="ECO:0000256" key="8">
    <source>
        <dbReference type="ARBA" id="ARBA00023136"/>
    </source>
</evidence>
<feature type="region of interest" description="Disordered" evidence="9">
    <location>
        <begin position="482"/>
        <end position="508"/>
    </location>
</feature>
<keyword evidence="3" id="KW-1003">Cell membrane</keyword>
<dbReference type="PANTHER" id="PTHR11216:SF31">
    <property type="entry name" value="AT21416P"/>
    <property type="match status" value="1"/>
</dbReference>
<proteinExistence type="predicted"/>
<dbReference type="GO" id="GO:0005525">
    <property type="term" value="F:GTP binding"/>
    <property type="evidence" value="ECO:0007669"/>
    <property type="project" value="InterPro"/>
</dbReference>
<dbReference type="GO" id="GO:0006897">
    <property type="term" value="P:endocytosis"/>
    <property type="evidence" value="ECO:0007669"/>
    <property type="project" value="TreeGrafter"/>
</dbReference>
<evidence type="ECO:0000256" key="2">
    <source>
        <dbReference type="ARBA" id="ARBA00004481"/>
    </source>
</evidence>
<dbReference type="CDD" id="cd09913">
    <property type="entry name" value="EHD"/>
    <property type="match status" value="1"/>
</dbReference>
<feature type="compositionally biased region" description="Basic and acidic residues" evidence="9">
    <location>
        <begin position="496"/>
        <end position="508"/>
    </location>
</feature>
<evidence type="ECO:0000256" key="9">
    <source>
        <dbReference type="SAM" id="MobiDB-lite"/>
    </source>
</evidence>
<keyword evidence="6" id="KW-0967">Endosome</keyword>
<sequence>MTHDDIITSVKKMYFEKMLPLEQKFLYDEFFSPPLKRSDFEAKPMVMLLGQYSVGKTSFIQYLLKRNFPGMRIGPEPTTDKFTAVMWGEEERTIPGNALSVDQERPFTTVARFGTGFLTKFEASLVPSDMLKSVSFIDTPGVLSGEKQRIGRDYDFPEVAKWFASSSDTILLLFDAHKLDISDEFRDSIYALKGNDEKIKIVLNKADQVTTQQLVRVYGSLMWSLGKVINTPEVMRVYIGSFWDKPYKNMDNEKLFKAEQQDLLDDLNLLPRNSTIRKVNELVKRARNLRAHMYVLDHVKKLMPTFGREKKQIQVTQSLADEYQELARINKLPVGDFPPTSFYEKVFPLKDFTKFPSTNEKLMALMDEILTRDLPNFMTMISPEKPEEEKEIENNPFGDFDNSWGIPQEFIEKMKVTWNSLSPSGEALTGAQLRNVMMESKAPQEHLKKIWTLSDIQKKAKLDEEEFILAMYLSYEAANGNPPPNVLPDNLVPPSKRSEKDKIFTLGN</sequence>
<dbReference type="InterPro" id="IPR031692">
    <property type="entry name" value="EHD_N"/>
</dbReference>
<dbReference type="PROSITE" id="PS50031">
    <property type="entry name" value="EH"/>
    <property type="match status" value="1"/>
</dbReference>
<dbReference type="GO" id="GO:0055038">
    <property type="term" value="C:recycling endosome membrane"/>
    <property type="evidence" value="ECO:0007669"/>
    <property type="project" value="UniProtKB-SubCell"/>
</dbReference>
<evidence type="ECO:0008006" key="13">
    <source>
        <dbReference type="Google" id="ProtNLM"/>
    </source>
</evidence>
<dbReference type="InterPro" id="IPR040990">
    <property type="entry name" value="DUF5600"/>
</dbReference>
<reference evidence="12" key="1">
    <citation type="journal article" date="2020" name="J. Eukaryot. Microbiol.">
        <title>De novo Sequencing, Assembly and Annotation of the Transcriptome for the Free-Living Testate Amoeba Arcella intermedia.</title>
        <authorList>
            <person name="Ribeiro G.M."/>
            <person name="Porfirio-Sousa A.L."/>
            <person name="Maurer-Alcala X.X."/>
            <person name="Katz L.A."/>
            <person name="Lahr D.J.G."/>
        </authorList>
    </citation>
    <scope>NUCLEOTIDE SEQUENCE</scope>
</reference>
<dbReference type="PROSITE" id="PS51718">
    <property type="entry name" value="G_DYNAMIN_2"/>
    <property type="match status" value="1"/>
</dbReference>
<feature type="domain" description="Dynamin-type G" evidence="11">
    <location>
        <begin position="40"/>
        <end position="271"/>
    </location>
</feature>